<protein>
    <recommendedName>
        <fullName evidence="10">VLRF1 domain-containing protein</fullName>
    </recommendedName>
</protein>
<dbReference type="PANTHER" id="PTHR16036:SF2">
    <property type="entry name" value="TRNA ENDONUCLEASE ANKZF1"/>
    <property type="match status" value="1"/>
</dbReference>
<evidence type="ECO:0000256" key="9">
    <source>
        <dbReference type="ARBA" id="ARBA00023054"/>
    </source>
</evidence>
<accession>A0AAP2CH24</accession>
<keyword evidence="7" id="KW-0378">Hydrolase</keyword>
<keyword evidence="3" id="KW-0963">Cytoplasm</keyword>
<evidence type="ECO:0000313" key="12">
    <source>
        <dbReference type="Proteomes" id="UP001319104"/>
    </source>
</evidence>
<dbReference type="GO" id="GO:0036503">
    <property type="term" value="P:ERAD pathway"/>
    <property type="evidence" value="ECO:0007669"/>
    <property type="project" value="TreeGrafter"/>
</dbReference>
<evidence type="ECO:0000256" key="8">
    <source>
        <dbReference type="ARBA" id="ARBA00023043"/>
    </source>
</evidence>
<dbReference type="EMBL" id="JAHCMY010000005">
    <property type="protein sequence ID" value="MBS9524608.1"/>
    <property type="molecule type" value="Genomic_DNA"/>
</dbReference>
<dbReference type="InterPro" id="IPR041175">
    <property type="entry name" value="VLRF1/Vms1"/>
</dbReference>
<organism evidence="11 12">
    <name type="scientific">Litoribacter ruber</name>
    <dbReference type="NCBI Taxonomy" id="702568"/>
    <lineage>
        <taxon>Bacteria</taxon>
        <taxon>Pseudomonadati</taxon>
        <taxon>Bacteroidota</taxon>
        <taxon>Cytophagia</taxon>
        <taxon>Cytophagales</taxon>
        <taxon>Cyclobacteriaceae</taxon>
        <taxon>Litoribacter</taxon>
    </lineage>
</organism>
<evidence type="ECO:0000259" key="10">
    <source>
        <dbReference type="PROSITE" id="PS52044"/>
    </source>
</evidence>
<evidence type="ECO:0000256" key="4">
    <source>
        <dbReference type="ARBA" id="ARBA00022722"/>
    </source>
</evidence>
<gene>
    <name evidence="11" type="ORF">KI659_11360</name>
</gene>
<keyword evidence="8" id="KW-0040">ANK repeat</keyword>
<dbReference type="Pfam" id="PF18826">
    <property type="entry name" value="bVLRF1"/>
    <property type="match status" value="1"/>
</dbReference>
<dbReference type="PROSITE" id="PS52044">
    <property type="entry name" value="VLRF1"/>
    <property type="match status" value="1"/>
</dbReference>
<keyword evidence="9" id="KW-0175">Coiled coil</keyword>
<dbReference type="RefSeq" id="WP_213945457.1">
    <property type="nucleotide sequence ID" value="NZ_JAHCMY010000005.1"/>
</dbReference>
<comment type="caution">
    <text evidence="11">The sequence shown here is derived from an EMBL/GenBank/DDBJ whole genome shotgun (WGS) entry which is preliminary data.</text>
</comment>
<reference evidence="11 12" key="1">
    <citation type="submission" date="2021-05" db="EMBL/GenBank/DDBJ databases">
        <authorList>
            <person name="Zhang Z.D."/>
            <person name="Osman G."/>
        </authorList>
    </citation>
    <scope>NUCLEOTIDE SEQUENCE [LARGE SCALE GENOMIC DNA]</scope>
    <source>
        <strain evidence="11 12">KCTC 32217</strain>
    </source>
</reference>
<evidence type="ECO:0000256" key="5">
    <source>
        <dbReference type="ARBA" id="ARBA00022737"/>
    </source>
</evidence>
<comment type="similarity">
    <text evidence="2">Belongs to the ANKZF1/VMS1 family.</text>
</comment>
<evidence type="ECO:0000256" key="7">
    <source>
        <dbReference type="ARBA" id="ARBA00022801"/>
    </source>
</evidence>
<dbReference type="InterPro" id="IPR047139">
    <property type="entry name" value="ANKZ1/VMS1"/>
</dbReference>
<comment type="subcellular location">
    <subcellularLocation>
        <location evidence="1">Cytoplasm</location>
    </subcellularLocation>
</comment>
<evidence type="ECO:0000313" key="11">
    <source>
        <dbReference type="EMBL" id="MBS9524608.1"/>
    </source>
</evidence>
<evidence type="ECO:0000256" key="2">
    <source>
        <dbReference type="ARBA" id="ARBA00009262"/>
    </source>
</evidence>
<name>A0AAP2CH24_9BACT</name>
<keyword evidence="12" id="KW-1185">Reference proteome</keyword>
<keyword evidence="6" id="KW-0255">Endonuclease</keyword>
<dbReference type="GO" id="GO:0004519">
    <property type="term" value="F:endonuclease activity"/>
    <property type="evidence" value="ECO:0007669"/>
    <property type="project" value="UniProtKB-KW"/>
</dbReference>
<evidence type="ECO:0000256" key="3">
    <source>
        <dbReference type="ARBA" id="ARBA00022490"/>
    </source>
</evidence>
<keyword evidence="4" id="KW-0540">Nuclease</keyword>
<dbReference type="PANTHER" id="PTHR16036">
    <property type="entry name" value="ANKYRIN REPEAT AND ZINC FINGER DOMAIN-CONTAINING PROTEIN 1"/>
    <property type="match status" value="1"/>
</dbReference>
<dbReference type="Proteomes" id="UP001319104">
    <property type="component" value="Unassembled WGS sequence"/>
</dbReference>
<sequence>MEQKLISVQESVSLLERIPKTTHGKEFKDLQWSFFDKNETVLKFRPPIQLDLDHCGNLKTTDIQNYVVLLIRSGIGSVGYFENGENIDHKVFRSYMVRKKQGKSQIKHLKTKGKSRAGSRIRLAETLEFFEEINERLQEYFSQYFINKIALSCSTTLIPYLFNGKTPTPFDKSDPRIITVPRHIQNPTYETLMNTSDFLKKGELRIGKEGMKLVNELLPNLPDGPLENEDAGDENW</sequence>
<dbReference type="GO" id="GO:0016787">
    <property type="term" value="F:hydrolase activity"/>
    <property type="evidence" value="ECO:0007669"/>
    <property type="project" value="UniProtKB-KW"/>
</dbReference>
<evidence type="ECO:0000256" key="1">
    <source>
        <dbReference type="ARBA" id="ARBA00004496"/>
    </source>
</evidence>
<evidence type="ECO:0000256" key="6">
    <source>
        <dbReference type="ARBA" id="ARBA00022759"/>
    </source>
</evidence>
<feature type="domain" description="VLRF1" evidence="10">
    <location>
        <begin position="62"/>
        <end position="202"/>
    </location>
</feature>
<keyword evidence="5" id="KW-0677">Repeat</keyword>
<dbReference type="GO" id="GO:0005737">
    <property type="term" value="C:cytoplasm"/>
    <property type="evidence" value="ECO:0007669"/>
    <property type="project" value="UniProtKB-SubCell"/>
</dbReference>
<dbReference type="AlphaFoldDB" id="A0AAP2CH24"/>
<proteinExistence type="inferred from homology"/>